<feature type="transmembrane region" description="Helical" evidence="14">
    <location>
        <begin position="192"/>
        <end position="216"/>
    </location>
</feature>
<evidence type="ECO:0000256" key="1">
    <source>
        <dbReference type="ARBA" id="ARBA00004177"/>
    </source>
</evidence>
<dbReference type="PRINTS" id="PR01527">
    <property type="entry name" value="LPARECEPTOR"/>
</dbReference>
<dbReference type="InterPro" id="IPR017452">
    <property type="entry name" value="GPCR_Rhodpsn_7TM"/>
</dbReference>
<keyword evidence="9 14" id="KW-0472">Membrane</keyword>
<evidence type="ECO:0000313" key="16">
    <source>
        <dbReference type="EMBL" id="GCC17389.1"/>
    </source>
</evidence>
<sequence length="255" mass="29468">IKLEGKMVTCHYNKTMNFFYNLTTSSEVQEWSVRYYLGLGFGIVCCLFIFLCNTMIVIAVIRNRRFHFPFFYLLANLASADIFASLAYVFLMFNTGPVSRTLTVHRYLLREALLNVSFCASLYSLLVIAIERYLSVIKMRLHSSLSKRRVTLLVLVIWGTAVFMATIPNMGWNCICDISTCSSLAPIYSRSFLIFWALFNLFMLGFVVIIYLRIYIYVRKKTLNLMSHTTGSIKRNKMPMKLIKTIVTVLDGFVF</sequence>
<evidence type="ECO:0000256" key="6">
    <source>
        <dbReference type="ARBA" id="ARBA00022753"/>
    </source>
</evidence>
<evidence type="ECO:0000256" key="4">
    <source>
        <dbReference type="ARBA" id="ARBA00022475"/>
    </source>
</evidence>
<feature type="domain" description="G-protein coupled receptors family 1 profile" evidence="15">
    <location>
        <begin position="52"/>
        <end position="255"/>
    </location>
</feature>
<evidence type="ECO:0000256" key="8">
    <source>
        <dbReference type="ARBA" id="ARBA00023040"/>
    </source>
</evidence>
<keyword evidence="11" id="KW-0325">Glycoprotein</keyword>
<evidence type="ECO:0000256" key="12">
    <source>
        <dbReference type="ARBA" id="ARBA00023224"/>
    </source>
</evidence>
<evidence type="ECO:0000256" key="10">
    <source>
        <dbReference type="ARBA" id="ARBA00023157"/>
    </source>
</evidence>
<evidence type="ECO:0000256" key="3">
    <source>
        <dbReference type="ARBA" id="ARBA00004651"/>
    </source>
</evidence>
<dbReference type="OrthoDB" id="9863803at2759"/>
<dbReference type="InterPro" id="IPR000276">
    <property type="entry name" value="GPCR_Rhodpsn"/>
</dbReference>
<dbReference type="PANTHER" id="PTHR22750">
    <property type="entry name" value="G-PROTEIN COUPLED RECEPTOR"/>
    <property type="match status" value="1"/>
</dbReference>
<feature type="transmembrane region" description="Helical" evidence="14">
    <location>
        <begin position="35"/>
        <end position="58"/>
    </location>
</feature>
<keyword evidence="4" id="KW-1003">Cell membrane</keyword>
<feature type="transmembrane region" description="Helical" evidence="14">
    <location>
        <begin position="70"/>
        <end position="92"/>
    </location>
</feature>
<dbReference type="STRING" id="137246.A0A401RGV8"/>
<keyword evidence="5 13" id="KW-0812">Transmembrane</keyword>
<dbReference type="PROSITE" id="PS50262">
    <property type="entry name" value="G_PROTEIN_RECEP_F1_2"/>
    <property type="match status" value="1"/>
</dbReference>
<comment type="similarity">
    <text evidence="13">Belongs to the G-protein coupled receptor 1 family.</text>
</comment>
<dbReference type="Gene3D" id="1.20.1070.10">
    <property type="entry name" value="Rhodopsin 7-helix transmembrane proteins"/>
    <property type="match status" value="1"/>
</dbReference>
<protein>
    <recommendedName>
        <fullName evidence="15">G-protein coupled receptors family 1 profile domain-containing protein</fullName>
    </recommendedName>
</protein>
<keyword evidence="10" id="KW-1015">Disulfide bond</keyword>
<evidence type="ECO:0000313" key="17">
    <source>
        <dbReference type="Proteomes" id="UP000287033"/>
    </source>
</evidence>
<dbReference type="PRINTS" id="PR00237">
    <property type="entry name" value="GPCRRHODOPSN"/>
</dbReference>
<keyword evidence="12 13" id="KW-0807">Transducer</keyword>
<evidence type="ECO:0000256" key="11">
    <source>
        <dbReference type="ARBA" id="ARBA00023180"/>
    </source>
</evidence>
<dbReference type="AlphaFoldDB" id="A0A401RGV8"/>
<comment type="subcellular location">
    <subcellularLocation>
        <location evidence="3">Cell membrane</location>
        <topology evidence="3">Multi-pass membrane protein</topology>
    </subcellularLocation>
    <subcellularLocation>
        <location evidence="2">Cell surface</location>
    </subcellularLocation>
    <subcellularLocation>
        <location evidence="1">Endosome</location>
    </subcellularLocation>
</comment>
<comment type="caution">
    <text evidence="16">The sequence shown here is derived from an EMBL/GenBank/DDBJ whole genome shotgun (WGS) entry which is preliminary data.</text>
</comment>
<keyword evidence="13" id="KW-0675">Receptor</keyword>
<keyword evidence="8 13" id="KW-0297">G-protein coupled receptor</keyword>
<dbReference type="GO" id="GO:0009986">
    <property type="term" value="C:cell surface"/>
    <property type="evidence" value="ECO:0007669"/>
    <property type="project" value="UniProtKB-SubCell"/>
</dbReference>
<evidence type="ECO:0000256" key="14">
    <source>
        <dbReference type="SAM" id="Phobius"/>
    </source>
</evidence>
<dbReference type="EMBL" id="BEZZ01004101">
    <property type="protein sequence ID" value="GCC17389.1"/>
    <property type="molecule type" value="Genomic_DNA"/>
</dbReference>
<dbReference type="PRINTS" id="PR01148">
    <property type="entry name" value="EDG2RECEPTOR"/>
</dbReference>
<dbReference type="Pfam" id="PF00001">
    <property type="entry name" value="7tm_1"/>
    <property type="match status" value="1"/>
</dbReference>
<dbReference type="SUPFAM" id="SSF81321">
    <property type="entry name" value="Family A G protein-coupled receptor-like"/>
    <property type="match status" value="1"/>
</dbReference>
<keyword evidence="7 14" id="KW-1133">Transmembrane helix</keyword>
<dbReference type="GO" id="GO:0005768">
    <property type="term" value="C:endosome"/>
    <property type="evidence" value="ECO:0007669"/>
    <property type="project" value="UniProtKB-SubCell"/>
</dbReference>
<evidence type="ECO:0000259" key="15">
    <source>
        <dbReference type="PROSITE" id="PS50262"/>
    </source>
</evidence>
<dbReference type="Proteomes" id="UP000287033">
    <property type="component" value="Unassembled WGS sequence"/>
</dbReference>
<name>A0A401RGV8_CHIPU</name>
<dbReference type="GO" id="GO:0070915">
    <property type="term" value="F:lysophosphatidic acid receptor activity"/>
    <property type="evidence" value="ECO:0007669"/>
    <property type="project" value="InterPro"/>
</dbReference>
<evidence type="ECO:0000256" key="13">
    <source>
        <dbReference type="RuleBase" id="RU000688"/>
    </source>
</evidence>
<keyword evidence="17" id="KW-1185">Reference proteome</keyword>
<evidence type="ECO:0000256" key="9">
    <source>
        <dbReference type="ARBA" id="ARBA00023136"/>
    </source>
</evidence>
<dbReference type="OMA" id="HMSVVRM"/>
<evidence type="ECO:0000256" key="5">
    <source>
        <dbReference type="ARBA" id="ARBA00022692"/>
    </source>
</evidence>
<keyword evidence="6" id="KW-0967">Endosome</keyword>
<feature type="transmembrane region" description="Helical" evidence="14">
    <location>
        <begin position="150"/>
        <end position="172"/>
    </location>
</feature>
<reference evidence="16 17" key="1">
    <citation type="journal article" date="2018" name="Nat. Ecol. Evol.">
        <title>Shark genomes provide insights into elasmobranch evolution and the origin of vertebrates.</title>
        <authorList>
            <person name="Hara Y"/>
            <person name="Yamaguchi K"/>
            <person name="Onimaru K"/>
            <person name="Kadota M"/>
            <person name="Koyanagi M"/>
            <person name="Keeley SD"/>
            <person name="Tatsumi K"/>
            <person name="Tanaka K"/>
            <person name="Motone F"/>
            <person name="Kageyama Y"/>
            <person name="Nozu R"/>
            <person name="Adachi N"/>
            <person name="Nishimura O"/>
            <person name="Nakagawa R"/>
            <person name="Tanegashima C"/>
            <person name="Kiyatake I"/>
            <person name="Matsumoto R"/>
            <person name="Murakumo K"/>
            <person name="Nishida K"/>
            <person name="Terakita A"/>
            <person name="Kuratani S"/>
            <person name="Sato K"/>
            <person name="Hyodo S Kuraku.S."/>
        </authorList>
    </citation>
    <scope>NUCLEOTIDE SEQUENCE [LARGE SCALE GENOMIC DNA]</scope>
</reference>
<dbReference type="InterPro" id="IPR004065">
    <property type="entry name" value="LPA_rcpt"/>
</dbReference>
<dbReference type="InterPro" id="IPR002277">
    <property type="entry name" value="LPA_rcpt_EDG2"/>
</dbReference>
<organism evidence="16 17">
    <name type="scientific">Chiloscyllium punctatum</name>
    <name type="common">Brownbanded bambooshark</name>
    <name type="synonym">Hemiscyllium punctatum</name>
    <dbReference type="NCBI Taxonomy" id="137246"/>
    <lineage>
        <taxon>Eukaryota</taxon>
        <taxon>Metazoa</taxon>
        <taxon>Chordata</taxon>
        <taxon>Craniata</taxon>
        <taxon>Vertebrata</taxon>
        <taxon>Chondrichthyes</taxon>
        <taxon>Elasmobranchii</taxon>
        <taxon>Galeomorphii</taxon>
        <taxon>Galeoidea</taxon>
        <taxon>Orectolobiformes</taxon>
        <taxon>Hemiscylliidae</taxon>
        <taxon>Chiloscyllium</taxon>
    </lineage>
</organism>
<dbReference type="PROSITE" id="PS00237">
    <property type="entry name" value="G_PROTEIN_RECEP_F1_1"/>
    <property type="match status" value="1"/>
</dbReference>
<evidence type="ECO:0000256" key="7">
    <source>
        <dbReference type="ARBA" id="ARBA00022989"/>
    </source>
</evidence>
<dbReference type="GO" id="GO:0005886">
    <property type="term" value="C:plasma membrane"/>
    <property type="evidence" value="ECO:0007669"/>
    <property type="project" value="UniProtKB-SubCell"/>
</dbReference>
<accession>A0A401RGV8</accession>
<gene>
    <name evidence="16" type="ORF">chiPu_0021525</name>
</gene>
<feature type="transmembrane region" description="Helical" evidence="14">
    <location>
        <begin position="112"/>
        <end position="130"/>
    </location>
</feature>
<evidence type="ECO:0000256" key="2">
    <source>
        <dbReference type="ARBA" id="ARBA00004241"/>
    </source>
</evidence>
<feature type="non-terminal residue" evidence="16">
    <location>
        <position position="255"/>
    </location>
</feature>
<proteinExistence type="inferred from homology"/>
<feature type="non-terminal residue" evidence="16">
    <location>
        <position position="1"/>
    </location>
</feature>